<name>A0A2P5CU84_PARAD</name>
<evidence type="ECO:0000313" key="1">
    <source>
        <dbReference type="EMBL" id="PON64599.1"/>
    </source>
</evidence>
<dbReference type="AlphaFoldDB" id="A0A2P5CU84"/>
<dbReference type="Proteomes" id="UP000237105">
    <property type="component" value="Unassembled WGS sequence"/>
</dbReference>
<gene>
    <name evidence="1" type="ORF">PanWU01x14_123110</name>
</gene>
<dbReference type="STRING" id="3476.A0A2P5CU84"/>
<protein>
    <submittedName>
        <fullName evidence="1">Uncharacterized protein</fullName>
    </submittedName>
</protein>
<accession>A0A2P5CU84</accession>
<dbReference type="EMBL" id="JXTB01000094">
    <property type="protein sequence ID" value="PON64599.1"/>
    <property type="molecule type" value="Genomic_DNA"/>
</dbReference>
<keyword evidence="2" id="KW-1185">Reference proteome</keyword>
<reference evidence="2" key="1">
    <citation type="submission" date="2016-06" db="EMBL/GenBank/DDBJ databases">
        <title>Parallel loss of symbiosis genes in relatives of nitrogen-fixing non-legume Parasponia.</title>
        <authorList>
            <person name="Van Velzen R."/>
            <person name="Holmer R."/>
            <person name="Bu F."/>
            <person name="Rutten L."/>
            <person name="Van Zeijl A."/>
            <person name="Liu W."/>
            <person name="Santuari L."/>
            <person name="Cao Q."/>
            <person name="Sharma T."/>
            <person name="Shen D."/>
            <person name="Roswanjaya Y."/>
            <person name="Wardhani T."/>
            <person name="Kalhor M.S."/>
            <person name="Jansen J."/>
            <person name="Van den Hoogen J."/>
            <person name="Gungor B."/>
            <person name="Hartog M."/>
            <person name="Hontelez J."/>
            <person name="Verver J."/>
            <person name="Yang W.-C."/>
            <person name="Schijlen E."/>
            <person name="Repin R."/>
            <person name="Schilthuizen M."/>
            <person name="Schranz E."/>
            <person name="Heidstra R."/>
            <person name="Miyata K."/>
            <person name="Fedorova E."/>
            <person name="Kohlen W."/>
            <person name="Bisseling T."/>
            <person name="Smit S."/>
            <person name="Geurts R."/>
        </authorList>
    </citation>
    <scope>NUCLEOTIDE SEQUENCE [LARGE SCALE GENOMIC DNA]</scope>
    <source>
        <strain evidence="2">cv. WU1-14</strain>
    </source>
</reference>
<sequence length="85" mass="9609">MSLSVSVYSFLENTKLNLHCLLLLPNAKTDPYRLTAPYVIGSPSTLAHMVIPPRVADVLSDYLGGPNEDLMKDNFIIVYELYFCW</sequence>
<dbReference type="OrthoDB" id="870at2759"/>
<comment type="caution">
    <text evidence="1">The sequence shown here is derived from an EMBL/GenBank/DDBJ whole genome shotgun (WGS) entry which is preliminary data.</text>
</comment>
<organism evidence="1 2">
    <name type="scientific">Parasponia andersonii</name>
    <name type="common">Sponia andersonii</name>
    <dbReference type="NCBI Taxonomy" id="3476"/>
    <lineage>
        <taxon>Eukaryota</taxon>
        <taxon>Viridiplantae</taxon>
        <taxon>Streptophyta</taxon>
        <taxon>Embryophyta</taxon>
        <taxon>Tracheophyta</taxon>
        <taxon>Spermatophyta</taxon>
        <taxon>Magnoliopsida</taxon>
        <taxon>eudicotyledons</taxon>
        <taxon>Gunneridae</taxon>
        <taxon>Pentapetalae</taxon>
        <taxon>rosids</taxon>
        <taxon>fabids</taxon>
        <taxon>Rosales</taxon>
        <taxon>Cannabaceae</taxon>
        <taxon>Parasponia</taxon>
    </lineage>
</organism>
<evidence type="ECO:0000313" key="2">
    <source>
        <dbReference type="Proteomes" id="UP000237105"/>
    </source>
</evidence>
<proteinExistence type="predicted"/>